<feature type="transmembrane region" description="Helical" evidence="7">
    <location>
        <begin position="245"/>
        <end position="268"/>
    </location>
</feature>
<dbReference type="GO" id="GO:0005886">
    <property type="term" value="C:plasma membrane"/>
    <property type="evidence" value="ECO:0007669"/>
    <property type="project" value="UniProtKB-SubCell"/>
</dbReference>
<accession>A0A4Y3KND5</accession>
<dbReference type="Pfam" id="PF02687">
    <property type="entry name" value="FtsX"/>
    <property type="match status" value="1"/>
</dbReference>
<evidence type="ECO:0000313" key="10">
    <source>
        <dbReference type="Proteomes" id="UP000320461"/>
    </source>
</evidence>
<feature type="domain" description="ABC3 transporter permease C-terminal" evidence="8">
    <location>
        <begin position="249"/>
        <end position="357"/>
    </location>
</feature>
<dbReference type="RefSeq" id="WP_141370283.1">
    <property type="nucleotide sequence ID" value="NZ_BJLQ01000015.1"/>
</dbReference>
<dbReference type="EMBL" id="BJLQ01000015">
    <property type="protein sequence ID" value="GEA84470.1"/>
    <property type="molecule type" value="Genomic_DNA"/>
</dbReference>
<keyword evidence="6 7" id="KW-0472">Membrane</keyword>
<name>A0A4Y3KND5_9CELL</name>
<dbReference type="InterPro" id="IPR003838">
    <property type="entry name" value="ABC3_permease_C"/>
</dbReference>
<gene>
    <name evidence="9" type="ORF">CGE01nite_17210</name>
</gene>
<dbReference type="OrthoDB" id="5242186at2"/>
<keyword evidence="5 7" id="KW-1133">Transmembrane helix</keyword>
<sequence length="364" mass="36532">MFVALRDLRHARGRFALMLVVITLITFLVAFLSSLTAGLARESTSAVTDLPVGHLAFAMPEPGDSPDFTASTVTSAQRDAWSAATGVEDAELLGVATARAQSAATTAAVTAFGVEPASSLLPADAPAPAGGTVTVSRGAADGLSIATGDTLSLGGHDLRVGAVLDVDASYAHTPVVWVALADWQTIGGRAPAPDEGDVATVVAVTGDVQDDTVRRTDAAAGTATLGVGESRAAISSFSSENGSLLTMQAFLVAISALVVGAFFTVWTISRFGDIAVLKALGASTRYLLRDAIGQALLVLVIGVSLGTGVAAVGATLLADVVPVVVTTTTTLLPAAALVALGLVGAVLAIARITTIDPHVALAAR</sequence>
<comment type="subcellular location">
    <subcellularLocation>
        <location evidence="1">Cell membrane</location>
        <topology evidence="1">Multi-pass membrane protein</topology>
    </subcellularLocation>
</comment>
<feature type="transmembrane region" description="Helical" evidence="7">
    <location>
        <begin position="295"/>
        <end position="318"/>
    </location>
</feature>
<dbReference type="AlphaFoldDB" id="A0A4Y3KND5"/>
<keyword evidence="4 7" id="KW-0812">Transmembrane</keyword>
<evidence type="ECO:0000256" key="6">
    <source>
        <dbReference type="ARBA" id="ARBA00023136"/>
    </source>
</evidence>
<keyword evidence="10" id="KW-1185">Reference proteome</keyword>
<keyword evidence="3" id="KW-1003">Cell membrane</keyword>
<feature type="transmembrane region" description="Helical" evidence="7">
    <location>
        <begin position="330"/>
        <end position="350"/>
    </location>
</feature>
<dbReference type="InterPro" id="IPR051125">
    <property type="entry name" value="ABC-4/HrtB_transporter"/>
</dbReference>
<evidence type="ECO:0000256" key="4">
    <source>
        <dbReference type="ARBA" id="ARBA00022692"/>
    </source>
</evidence>
<proteinExistence type="predicted"/>
<evidence type="ECO:0000313" key="9">
    <source>
        <dbReference type="EMBL" id="GEA84470.1"/>
    </source>
</evidence>
<organism evidence="9 10">
    <name type="scientific">Cellulomonas gelida</name>
    <dbReference type="NCBI Taxonomy" id="1712"/>
    <lineage>
        <taxon>Bacteria</taxon>
        <taxon>Bacillati</taxon>
        <taxon>Actinomycetota</taxon>
        <taxon>Actinomycetes</taxon>
        <taxon>Micrococcales</taxon>
        <taxon>Cellulomonadaceae</taxon>
        <taxon>Cellulomonas</taxon>
    </lineage>
</organism>
<evidence type="ECO:0000256" key="1">
    <source>
        <dbReference type="ARBA" id="ARBA00004651"/>
    </source>
</evidence>
<evidence type="ECO:0000259" key="8">
    <source>
        <dbReference type="Pfam" id="PF02687"/>
    </source>
</evidence>
<dbReference type="PANTHER" id="PTHR43738:SF1">
    <property type="entry name" value="HEMIN TRANSPORT SYSTEM PERMEASE PROTEIN HRTB-RELATED"/>
    <property type="match status" value="1"/>
</dbReference>
<feature type="transmembrane region" description="Helical" evidence="7">
    <location>
        <begin position="15"/>
        <end position="40"/>
    </location>
</feature>
<evidence type="ECO:0000256" key="7">
    <source>
        <dbReference type="SAM" id="Phobius"/>
    </source>
</evidence>
<evidence type="ECO:0000256" key="2">
    <source>
        <dbReference type="ARBA" id="ARBA00022448"/>
    </source>
</evidence>
<keyword evidence="2" id="KW-0813">Transport</keyword>
<dbReference type="PANTHER" id="PTHR43738">
    <property type="entry name" value="ABC TRANSPORTER, MEMBRANE PROTEIN"/>
    <property type="match status" value="1"/>
</dbReference>
<comment type="caution">
    <text evidence="9">The sequence shown here is derived from an EMBL/GenBank/DDBJ whole genome shotgun (WGS) entry which is preliminary data.</text>
</comment>
<protein>
    <submittedName>
        <fullName evidence="9">ABC transporter substrate-binding protein</fullName>
    </submittedName>
</protein>
<reference evidence="9 10" key="1">
    <citation type="submission" date="2019-06" db="EMBL/GenBank/DDBJ databases">
        <title>Whole genome shotgun sequence of Cellulomonas gelida NBRC 3748.</title>
        <authorList>
            <person name="Hosoyama A."/>
            <person name="Uohara A."/>
            <person name="Ohji S."/>
            <person name="Ichikawa N."/>
        </authorList>
    </citation>
    <scope>NUCLEOTIDE SEQUENCE [LARGE SCALE GENOMIC DNA]</scope>
    <source>
        <strain evidence="9 10">NBRC 3748</strain>
    </source>
</reference>
<evidence type="ECO:0000256" key="5">
    <source>
        <dbReference type="ARBA" id="ARBA00022989"/>
    </source>
</evidence>
<dbReference type="Proteomes" id="UP000320461">
    <property type="component" value="Unassembled WGS sequence"/>
</dbReference>
<evidence type="ECO:0000256" key="3">
    <source>
        <dbReference type="ARBA" id="ARBA00022475"/>
    </source>
</evidence>